<protein>
    <submittedName>
        <fullName evidence="2">Uncharacterized protein</fullName>
    </submittedName>
</protein>
<accession>A0A7S3EV79</accession>
<dbReference type="EMBL" id="HBHX01014587">
    <property type="protein sequence ID" value="CAE0107503.1"/>
    <property type="molecule type" value="Transcribed_RNA"/>
</dbReference>
<gene>
    <name evidence="2" type="ORF">HERI1096_LOCUS8162</name>
</gene>
<sequence>MTNMAKQYNMYNVQLSEFWKQRVGKEALHNAPNMDDDLMSELSETPSRAAGRAASELSVASSTSRTKIAELEAQLETERRKRIEVENQLKSLREAASQ</sequence>
<organism evidence="2">
    <name type="scientific">Haptolina ericina</name>
    <dbReference type="NCBI Taxonomy" id="156174"/>
    <lineage>
        <taxon>Eukaryota</taxon>
        <taxon>Haptista</taxon>
        <taxon>Haptophyta</taxon>
        <taxon>Prymnesiophyceae</taxon>
        <taxon>Prymnesiales</taxon>
        <taxon>Prymnesiaceae</taxon>
        <taxon>Haptolina</taxon>
    </lineage>
</organism>
<evidence type="ECO:0000313" key="2">
    <source>
        <dbReference type="EMBL" id="CAE0107503.1"/>
    </source>
</evidence>
<dbReference type="AlphaFoldDB" id="A0A7S3EV79"/>
<name>A0A7S3EV79_9EUKA</name>
<evidence type="ECO:0000256" key="1">
    <source>
        <dbReference type="SAM" id="MobiDB-lite"/>
    </source>
</evidence>
<proteinExistence type="predicted"/>
<feature type="region of interest" description="Disordered" evidence="1">
    <location>
        <begin position="31"/>
        <end position="65"/>
    </location>
</feature>
<reference evidence="2" key="1">
    <citation type="submission" date="2021-01" db="EMBL/GenBank/DDBJ databases">
        <authorList>
            <person name="Corre E."/>
            <person name="Pelletier E."/>
            <person name="Niang G."/>
            <person name="Scheremetjew M."/>
            <person name="Finn R."/>
            <person name="Kale V."/>
            <person name="Holt S."/>
            <person name="Cochrane G."/>
            <person name="Meng A."/>
            <person name="Brown T."/>
            <person name="Cohen L."/>
        </authorList>
    </citation>
    <scope>NUCLEOTIDE SEQUENCE</scope>
    <source>
        <strain evidence="2">CCMP281</strain>
    </source>
</reference>